<dbReference type="InterPro" id="IPR017686">
    <property type="entry name" value="Phg/plasmid-like_prot"/>
</dbReference>
<comment type="caution">
    <text evidence="1">The sequence shown here is derived from an EMBL/GenBank/DDBJ whole genome shotgun (WGS) entry which is preliminary data.</text>
</comment>
<accession>A0ABU2L6R0</accession>
<dbReference type="NCBIfam" id="TIGR03299">
    <property type="entry name" value="LGT_TIGR03299"/>
    <property type="match status" value="1"/>
</dbReference>
<dbReference type="EMBL" id="JAVREN010000010">
    <property type="protein sequence ID" value="MDT0307248.1"/>
    <property type="molecule type" value="Genomic_DNA"/>
</dbReference>
<dbReference type="Pfam" id="PF06067">
    <property type="entry name" value="DUF932"/>
    <property type="match status" value="1"/>
</dbReference>
<dbReference type="Proteomes" id="UP001183388">
    <property type="component" value="Unassembled WGS sequence"/>
</dbReference>
<proteinExistence type="predicted"/>
<dbReference type="InterPro" id="IPR026325">
    <property type="entry name" value="DUF932"/>
</dbReference>
<evidence type="ECO:0000313" key="2">
    <source>
        <dbReference type="Proteomes" id="UP001183388"/>
    </source>
</evidence>
<protein>
    <submittedName>
        <fullName evidence="1">DUF932 domain-containing protein</fullName>
    </submittedName>
</protein>
<reference evidence="2" key="1">
    <citation type="submission" date="2023-07" db="EMBL/GenBank/DDBJ databases">
        <title>30 novel species of actinomycetes from the DSMZ collection.</title>
        <authorList>
            <person name="Nouioui I."/>
        </authorList>
    </citation>
    <scope>NUCLEOTIDE SEQUENCE [LARGE SCALE GENOMIC DNA]</scope>
    <source>
        <strain evidence="2">DSM 44917</strain>
    </source>
</reference>
<dbReference type="RefSeq" id="WP_311630190.1">
    <property type="nucleotide sequence ID" value="NZ_JAVREN010000010.1"/>
</dbReference>
<evidence type="ECO:0000313" key="1">
    <source>
        <dbReference type="EMBL" id="MDT0307248.1"/>
    </source>
</evidence>
<name>A0ABU2L6R0_9ACTN</name>
<keyword evidence="2" id="KW-1185">Reference proteome</keyword>
<sequence length="342" mass="37803">MSRETLDWLNKNTLIGFTEKRGTAWHYHRGMQGTESNHYRGAIPVQDVQRRLFDWEAVPGEVFVTSPLTGRPERDLERVAFSRSDTGRVLGYFGPGYQPHPYGEWLLNKVANLLDDDLAVGSAGLLKGGAVAWVSVEVPETITTPEGVAFRPHLLATTSFDGSLATTYKPVVTNVVCDNTMNAALNESGRTVRVKHSRKSELKLAAARDALGMVHRVADSFTQEVTRLCRTDVSERQWQRFLDAHVELPAKPGRGRTLAARKREALTSLWTDDARVAPWRGTAFGVVQAVNTHAHHGQTVRGATRPERNALRAVTGDFDTLDRSTLATLAGVLERTELVRAA</sequence>
<organism evidence="1 2">
    <name type="scientific">Streptomyces boetiae</name>
    <dbReference type="NCBI Taxonomy" id="3075541"/>
    <lineage>
        <taxon>Bacteria</taxon>
        <taxon>Bacillati</taxon>
        <taxon>Actinomycetota</taxon>
        <taxon>Actinomycetes</taxon>
        <taxon>Kitasatosporales</taxon>
        <taxon>Streptomycetaceae</taxon>
        <taxon>Streptomyces</taxon>
    </lineage>
</organism>
<gene>
    <name evidence="1" type="ORF">RM780_09765</name>
</gene>